<evidence type="ECO:0008006" key="4">
    <source>
        <dbReference type="Google" id="ProtNLM"/>
    </source>
</evidence>
<feature type="region of interest" description="Disordered" evidence="1">
    <location>
        <begin position="55"/>
        <end position="102"/>
    </location>
</feature>
<evidence type="ECO:0000313" key="3">
    <source>
        <dbReference type="Proteomes" id="UP000621500"/>
    </source>
</evidence>
<proteinExistence type="predicted"/>
<evidence type="ECO:0000313" key="2">
    <source>
        <dbReference type="EMBL" id="GIG95395.1"/>
    </source>
</evidence>
<reference evidence="2 3" key="1">
    <citation type="submission" date="2021-01" db="EMBL/GenBank/DDBJ databases">
        <title>Whole genome shotgun sequence of Plantactinospora mayteni NBRC 109088.</title>
        <authorList>
            <person name="Komaki H."/>
            <person name="Tamura T."/>
        </authorList>
    </citation>
    <scope>NUCLEOTIDE SEQUENCE [LARGE SCALE GENOMIC DNA]</scope>
    <source>
        <strain evidence="2 3">NBRC 109088</strain>
    </source>
</reference>
<protein>
    <recommendedName>
        <fullName evidence="4">Septum formation initiator</fullName>
    </recommendedName>
</protein>
<evidence type="ECO:0000256" key="1">
    <source>
        <dbReference type="SAM" id="MobiDB-lite"/>
    </source>
</evidence>
<name>A0ABQ4EKW0_9ACTN</name>
<dbReference type="EMBL" id="BONX01000010">
    <property type="protein sequence ID" value="GIG95395.1"/>
    <property type="molecule type" value="Genomic_DNA"/>
</dbReference>
<dbReference type="RefSeq" id="WP_203857003.1">
    <property type="nucleotide sequence ID" value="NZ_BONX01000010.1"/>
</dbReference>
<accession>A0ABQ4EKW0</accession>
<feature type="compositionally biased region" description="Low complexity" evidence="1">
    <location>
        <begin position="72"/>
        <end position="82"/>
    </location>
</feature>
<gene>
    <name evidence="2" type="ORF">Pma05_19680</name>
</gene>
<comment type="caution">
    <text evidence="2">The sequence shown here is derived from an EMBL/GenBank/DDBJ whole genome shotgun (WGS) entry which is preliminary data.</text>
</comment>
<keyword evidence="3" id="KW-1185">Reference proteome</keyword>
<organism evidence="2 3">
    <name type="scientific">Plantactinospora mayteni</name>
    <dbReference type="NCBI Taxonomy" id="566021"/>
    <lineage>
        <taxon>Bacteria</taxon>
        <taxon>Bacillati</taxon>
        <taxon>Actinomycetota</taxon>
        <taxon>Actinomycetes</taxon>
        <taxon>Micromonosporales</taxon>
        <taxon>Micromonosporaceae</taxon>
        <taxon>Plantactinospora</taxon>
    </lineage>
</organism>
<dbReference type="Proteomes" id="UP000621500">
    <property type="component" value="Unassembled WGS sequence"/>
</dbReference>
<sequence length="173" mass="17190">MRRRTLLAVAGWLLAALVATGTGLAAVQVIGAGLTGPAGELRSPDEVARALAAATPPPATSGAVPPGGPTPTGGTASAAPTPSAVPPGSPAGTDDSRRLVSTPGGTVLAECAGRQVWLTAWTPAQGYRVGEVERGPDDDAEVTFHGSGGRIEVEVECVAGKPVPSWKSHGDDD</sequence>